<dbReference type="PANTHER" id="PTHR13604:SF0">
    <property type="entry name" value="ABASIC SITE PROCESSING PROTEIN HMCES"/>
    <property type="match status" value="1"/>
</dbReference>
<dbReference type="STRING" id="1423790.BN53_03200"/>
<comment type="caution">
    <text evidence="9">The sequence shown here is derived from an EMBL/GenBank/DDBJ whole genome shotgun (WGS) entry which is preliminary data.</text>
</comment>
<protein>
    <recommendedName>
        <fullName evidence="8">Abasic site processing protein</fullName>
        <ecNumber evidence="8">3.4.-.-</ecNumber>
    </recommendedName>
</protein>
<dbReference type="Proteomes" id="UP000009311">
    <property type="component" value="Unassembled WGS sequence"/>
</dbReference>
<evidence type="ECO:0000256" key="4">
    <source>
        <dbReference type="ARBA" id="ARBA00022801"/>
    </source>
</evidence>
<dbReference type="PANTHER" id="PTHR13604">
    <property type="entry name" value="DC12-RELATED"/>
    <property type="match status" value="1"/>
</dbReference>
<proteinExistence type="inferred from homology"/>
<evidence type="ECO:0000256" key="8">
    <source>
        <dbReference type="RuleBase" id="RU364100"/>
    </source>
</evidence>
<dbReference type="Pfam" id="PF02586">
    <property type="entry name" value="SRAP"/>
    <property type="match status" value="1"/>
</dbReference>
<reference evidence="9 10" key="1">
    <citation type="submission" date="2012-06" db="EMBL/GenBank/DDBJ databases">
        <title>Draft Genome Sequence of Lactobacillus pasteurii CRBIP 24.76T.</title>
        <authorList>
            <person name="Cousin S."/>
            <person name="Bouchier C."/>
            <person name="Loux V."/>
            <person name="Ma L."/>
            <person name="Creno S."/>
            <person name="Bizet C."/>
            <person name="Clermont D."/>
        </authorList>
    </citation>
    <scope>NUCLEOTIDE SEQUENCE [LARGE SCALE GENOMIC DNA]</scope>
    <source>
        <strain evidence="10">CRBIP 24.76T</strain>
    </source>
</reference>
<dbReference type="SUPFAM" id="SSF143081">
    <property type="entry name" value="BB1717-like"/>
    <property type="match status" value="1"/>
</dbReference>
<dbReference type="EC" id="3.4.-.-" evidence="8"/>
<evidence type="ECO:0000256" key="2">
    <source>
        <dbReference type="ARBA" id="ARBA00022670"/>
    </source>
</evidence>
<evidence type="ECO:0000256" key="5">
    <source>
        <dbReference type="ARBA" id="ARBA00023124"/>
    </source>
</evidence>
<dbReference type="eggNOG" id="COG2135">
    <property type="taxonomic scope" value="Bacteria"/>
</dbReference>
<evidence type="ECO:0000256" key="7">
    <source>
        <dbReference type="ARBA" id="ARBA00023239"/>
    </source>
</evidence>
<dbReference type="AlphaFoldDB" id="I7IZG9"/>
<evidence type="ECO:0000256" key="3">
    <source>
        <dbReference type="ARBA" id="ARBA00022763"/>
    </source>
</evidence>
<evidence type="ECO:0000256" key="1">
    <source>
        <dbReference type="ARBA" id="ARBA00008136"/>
    </source>
</evidence>
<name>I7IZG9_9LACO</name>
<dbReference type="InterPro" id="IPR003738">
    <property type="entry name" value="SRAP"/>
</dbReference>
<keyword evidence="3" id="KW-0227">DNA damage</keyword>
<keyword evidence="7" id="KW-0456">Lyase</keyword>
<dbReference type="GO" id="GO:0106300">
    <property type="term" value="P:protein-DNA covalent cross-linking repair"/>
    <property type="evidence" value="ECO:0007669"/>
    <property type="project" value="InterPro"/>
</dbReference>
<dbReference type="GO" id="GO:0003697">
    <property type="term" value="F:single-stranded DNA binding"/>
    <property type="evidence" value="ECO:0007669"/>
    <property type="project" value="InterPro"/>
</dbReference>
<keyword evidence="6" id="KW-0238">DNA-binding</keyword>
<organism evidence="9 10">
    <name type="scientific">Lactobacillus pasteurii DSM 23907 = CRBIP 24.76</name>
    <dbReference type="NCBI Taxonomy" id="1423790"/>
    <lineage>
        <taxon>Bacteria</taxon>
        <taxon>Bacillati</taxon>
        <taxon>Bacillota</taxon>
        <taxon>Bacilli</taxon>
        <taxon>Lactobacillales</taxon>
        <taxon>Lactobacillaceae</taxon>
        <taxon>Lactobacillus</taxon>
    </lineage>
</organism>
<dbReference type="Gene3D" id="3.90.1680.10">
    <property type="entry name" value="SOS response associated peptidase-like"/>
    <property type="match status" value="1"/>
</dbReference>
<keyword evidence="2 8" id="KW-0645">Protease</keyword>
<accession>I7IZG9</accession>
<keyword evidence="5" id="KW-0190">Covalent protein-DNA linkage</keyword>
<evidence type="ECO:0000256" key="6">
    <source>
        <dbReference type="ARBA" id="ARBA00023125"/>
    </source>
</evidence>
<sequence length="197" mass="23429">MCNQFTLPNYAQIRQYLQEDLALPLSDYREDFASKDIFPGQQAPVLLYDQDKLQLVDKKWGYPSPVDKKLLFNARIERFYESKPSIWDDSFKRQRCLIVCQSFFEYGSDRIKKANGRYYRQQYRFSNKEQPLTLLAGIYEQDHFSMVTTKPNSTMASIHQRMPLVVEPSELRRWLFQNFTALIDRSQIELDVSKVEK</sequence>
<dbReference type="GO" id="GO:0016829">
    <property type="term" value="F:lyase activity"/>
    <property type="evidence" value="ECO:0007669"/>
    <property type="project" value="UniProtKB-KW"/>
</dbReference>
<dbReference type="PATRIC" id="fig|1423790.3.peg.1118"/>
<dbReference type="EMBL" id="CAKD01000020">
    <property type="protein sequence ID" value="CCI85097.1"/>
    <property type="molecule type" value="Genomic_DNA"/>
</dbReference>
<dbReference type="GO" id="GO:0006508">
    <property type="term" value="P:proteolysis"/>
    <property type="evidence" value="ECO:0007669"/>
    <property type="project" value="UniProtKB-KW"/>
</dbReference>
<dbReference type="OrthoDB" id="9782620at2"/>
<dbReference type="GO" id="GO:0008233">
    <property type="term" value="F:peptidase activity"/>
    <property type="evidence" value="ECO:0007669"/>
    <property type="project" value="UniProtKB-KW"/>
</dbReference>
<evidence type="ECO:0000313" key="10">
    <source>
        <dbReference type="Proteomes" id="UP000009311"/>
    </source>
</evidence>
<gene>
    <name evidence="9" type="ORF">BN53_03200</name>
</gene>
<evidence type="ECO:0000313" key="9">
    <source>
        <dbReference type="EMBL" id="CCI85097.1"/>
    </source>
</evidence>
<dbReference type="InterPro" id="IPR036590">
    <property type="entry name" value="SRAP-like"/>
</dbReference>
<keyword evidence="10" id="KW-1185">Reference proteome</keyword>
<keyword evidence="4 8" id="KW-0378">Hydrolase</keyword>
<dbReference type="RefSeq" id="WP_009559647.1">
    <property type="nucleotide sequence ID" value="NZ_AYZN01000003.1"/>
</dbReference>
<comment type="similarity">
    <text evidence="1 8">Belongs to the SOS response-associated peptidase family.</text>
</comment>